<comment type="caution">
    <text evidence="2">The sequence shown here is derived from an EMBL/GenBank/DDBJ whole genome shotgun (WGS) entry which is preliminary data.</text>
</comment>
<name>A0A2N5V3P6_9BASI</name>
<reference evidence="2 3" key="1">
    <citation type="submission" date="2017-11" db="EMBL/GenBank/DDBJ databases">
        <title>De novo assembly and phasing of dikaryotic genomes from two isolates of Puccinia coronata f. sp. avenae, the causal agent of oat crown rust.</title>
        <authorList>
            <person name="Miller M.E."/>
            <person name="Zhang Y."/>
            <person name="Omidvar V."/>
            <person name="Sperschneider J."/>
            <person name="Schwessinger B."/>
            <person name="Raley C."/>
            <person name="Palmer J.M."/>
            <person name="Garnica D."/>
            <person name="Upadhyaya N."/>
            <person name="Rathjen J."/>
            <person name="Taylor J.M."/>
            <person name="Park R.F."/>
            <person name="Dodds P.N."/>
            <person name="Hirsch C.D."/>
            <person name="Kianian S.F."/>
            <person name="Figueroa M."/>
        </authorList>
    </citation>
    <scope>NUCLEOTIDE SEQUENCE [LARGE SCALE GENOMIC DNA]</scope>
    <source>
        <strain evidence="2">12SD80</strain>
    </source>
</reference>
<evidence type="ECO:0000313" key="2">
    <source>
        <dbReference type="EMBL" id="PLW44613.1"/>
    </source>
</evidence>
<dbReference type="PANTHER" id="PTHR31569:SF4">
    <property type="entry name" value="SWIM-TYPE DOMAIN-CONTAINING PROTEIN"/>
    <property type="match status" value="1"/>
</dbReference>
<proteinExistence type="predicted"/>
<dbReference type="Proteomes" id="UP000235392">
    <property type="component" value="Unassembled WGS sequence"/>
</dbReference>
<evidence type="ECO:0008006" key="4">
    <source>
        <dbReference type="Google" id="ProtNLM"/>
    </source>
</evidence>
<feature type="region of interest" description="Disordered" evidence="1">
    <location>
        <begin position="1"/>
        <end position="26"/>
    </location>
</feature>
<evidence type="ECO:0000313" key="3">
    <source>
        <dbReference type="Proteomes" id="UP000235392"/>
    </source>
</evidence>
<dbReference type="AlphaFoldDB" id="A0A2N5V3P6"/>
<gene>
    <name evidence="2" type="ORF">PCASD_05129</name>
</gene>
<dbReference type="PANTHER" id="PTHR31569">
    <property type="entry name" value="SWIM-TYPE DOMAIN-CONTAINING PROTEIN"/>
    <property type="match status" value="1"/>
</dbReference>
<dbReference type="InterPro" id="IPR052579">
    <property type="entry name" value="Zinc_finger_SWIM"/>
</dbReference>
<evidence type="ECO:0000256" key="1">
    <source>
        <dbReference type="SAM" id="MobiDB-lite"/>
    </source>
</evidence>
<organism evidence="2 3">
    <name type="scientific">Puccinia coronata f. sp. avenae</name>
    <dbReference type="NCBI Taxonomy" id="200324"/>
    <lineage>
        <taxon>Eukaryota</taxon>
        <taxon>Fungi</taxon>
        <taxon>Dikarya</taxon>
        <taxon>Basidiomycota</taxon>
        <taxon>Pucciniomycotina</taxon>
        <taxon>Pucciniomycetes</taxon>
        <taxon>Pucciniales</taxon>
        <taxon>Pucciniaceae</taxon>
        <taxon>Puccinia</taxon>
    </lineage>
</organism>
<dbReference type="EMBL" id="PGCI01000056">
    <property type="protein sequence ID" value="PLW44613.1"/>
    <property type="molecule type" value="Genomic_DNA"/>
</dbReference>
<sequence>MSHSHINPSLLSSTTSNTHDLAPPPELSYQRKEDLYRAAQKWAASHGYAICIGRSTTQHGEDRTNYVCDKAGTAQPKAGDLLGKTQKVDCPFKFTGNFYKKQGVFQIKIKEPHHNHPPSEDPSHHAAHRRLNDQQLNLVQELTHAGVPPLKIK</sequence>
<protein>
    <recommendedName>
        <fullName evidence="4">FAR1 domain-containing protein</fullName>
    </recommendedName>
</protein>
<accession>A0A2N5V3P6</accession>